<feature type="transmembrane region" description="Helical" evidence="5">
    <location>
        <begin position="43"/>
        <end position="63"/>
    </location>
</feature>
<dbReference type="InterPro" id="IPR010432">
    <property type="entry name" value="RDD"/>
</dbReference>
<protein>
    <submittedName>
        <fullName evidence="8">VanZ like family protein</fullName>
    </submittedName>
</protein>
<keyword evidence="9" id="KW-1185">Reference proteome</keyword>
<dbReference type="STRING" id="180332.GCA_000797495_01719"/>
<feature type="transmembrane region" description="Helical" evidence="5">
    <location>
        <begin position="6"/>
        <end position="31"/>
    </location>
</feature>
<dbReference type="Proteomes" id="UP000306509">
    <property type="component" value="Unassembled WGS sequence"/>
</dbReference>
<organism evidence="8 9">
    <name type="scientific">Robinsoniella peoriensis</name>
    <dbReference type="NCBI Taxonomy" id="180332"/>
    <lineage>
        <taxon>Bacteria</taxon>
        <taxon>Bacillati</taxon>
        <taxon>Bacillota</taxon>
        <taxon>Clostridia</taxon>
        <taxon>Lachnospirales</taxon>
        <taxon>Lachnospiraceae</taxon>
        <taxon>Robinsoniella</taxon>
    </lineage>
</organism>
<evidence type="ECO:0000259" key="6">
    <source>
        <dbReference type="Pfam" id="PF04892"/>
    </source>
</evidence>
<reference evidence="8 9" key="1">
    <citation type="journal article" date="2019" name="Anaerobe">
        <title>Detection of Robinsoniella peoriensis in multiple bone samples of a trauma patient.</title>
        <authorList>
            <person name="Schrottner P."/>
            <person name="Hartwich K."/>
            <person name="Bunk B."/>
            <person name="Schober I."/>
            <person name="Helbig S."/>
            <person name="Rudolph W.W."/>
            <person name="Gunzer F."/>
        </authorList>
    </citation>
    <scope>NUCLEOTIDE SEQUENCE [LARGE SCALE GENOMIC DNA]</scope>
    <source>
        <strain evidence="8 9">DSM 106044</strain>
    </source>
</reference>
<name>A0A4U8Q054_9FIRM</name>
<dbReference type="InterPro" id="IPR006976">
    <property type="entry name" value="VanZ-like"/>
</dbReference>
<evidence type="ECO:0000259" key="7">
    <source>
        <dbReference type="Pfam" id="PF06271"/>
    </source>
</evidence>
<dbReference type="Pfam" id="PF04892">
    <property type="entry name" value="VanZ"/>
    <property type="match status" value="1"/>
</dbReference>
<evidence type="ECO:0000256" key="3">
    <source>
        <dbReference type="ARBA" id="ARBA00022989"/>
    </source>
</evidence>
<feature type="domain" description="VanZ-like" evidence="6">
    <location>
        <begin position="48"/>
        <end position="189"/>
    </location>
</feature>
<feature type="transmembrane region" description="Helical" evidence="5">
    <location>
        <begin position="249"/>
        <end position="270"/>
    </location>
</feature>
<dbReference type="PIRSF" id="PIRSF031578">
    <property type="entry name" value="Uncharacterised_Vanz_RDD-cont"/>
    <property type="match status" value="1"/>
</dbReference>
<feature type="transmembrane region" description="Helical" evidence="5">
    <location>
        <begin position="111"/>
        <end position="132"/>
    </location>
</feature>
<evidence type="ECO:0000256" key="1">
    <source>
        <dbReference type="ARBA" id="ARBA00004141"/>
    </source>
</evidence>
<comment type="caution">
    <text evidence="8">The sequence shown here is derived from an EMBL/GenBank/DDBJ whole genome shotgun (WGS) entry which is preliminary data.</text>
</comment>
<keyword evidence="4 5" id="KW-0472">Membrane</keyword>
<dbReference type="AlphaFoldDB" id="A0A4U8Q054"/>
<sequence length="365" mass="42599">MNMYLIPIKAAITVFPLMAILITFPYMIYQYRKYGSIPLFRSVIMYSFVLYLLCMYFLVILPLPSISEVAKYTGPQTQLVPFQFVRDFLRETSFRISSPGTWINALMQNCFLQVIFNILLFLPLGVYLRYYFRCSWKKVLLVSFLLSLFFELTQLSGLYGIYPRGYRLFDVDDLMLNTAGGMLGYLSSAIMIRLLPSREHLDKIAYEKGLHVSFCRRLAAFIIDWTILSIIGVPTVILTAIILPVFTILWFPAYLLLPVFYFVMCTYLTNGYTPGKWLLRIRISSCREEKALTLQQCILRFASLYLLFLPFLFIWGCLHLFSSCTGRRRTFIYEAISRTTCISTIAQDTAQPRYRKHYFLTAHKI</sequence>
<evidence type="ECO:0000313" key="8">
    <source>
        <dbReference type="EMBL" id="TLC97990.1"/>
    </source>
</evidence>
<evidence type="ECO:0000313" key="9">
    <source>
        <dbReference type="Proteomes" id="UP000306509"/>
    </source>
</evidence>
<dbReference type="GO" id="GO:0016020">
    <property type="term" value="C:membrane"/>
    <property type="evidence" value="ECO:0007669"/>
    <property type="project" value="UniProtKB-SubCell"/>
</dbReference>
<dbReference type="PANTHER" id="PTHR36834">
    <property type="entry name" value="MEMBRANE PROTEIN-RELATED"/>
    <property type="match status" value="1"/>
</dbReference>
<dbReference type="InterPro" id="IPR021192">
    <property type="entry name" value="UCP031578_Vanz/RDD"/>
</dbReference>
<dbReference type="InterPro" id="IPR053150">
    <property type="entry name" value="Teicoplanin_resist-assoc"/>
</dbReference>
<feature type="transmembrane region" description="Helical" evidence="5">
    <location>
        <begin position="174"/>
        <end position="196"/>
    </location>
</feature>
<dbReference type="PANTHER" id="PTHR36834:SF1">
    <property type="entry name" value="INTEGRAL MEMBRANE PROTEIN"/>
    <property type="match status" value="1"/>
</dbReference>
<keyword evidence="2 5" id="KW-0812">Transmembrane</keyword>
<evidence type="ECO:0000256" key="2">
    <source>
        <dbReference type="ARBA" id="ARBA00022692"/>
    </source>
</evidence>
<feature type="domain" description="RDD" evidence="7">
    <location>
        <begin position="213"/>
        <end position="331"/>
    </location>
</feature>
<keyword evidence="3 5" id="KW-1133">Transmembrane helix</keyword>
<comment type="subcellular location">
    <subcellularLocation>
        <location evidence="1">Membrane</location>
        <topology evidence="1">Multi-pass membrane protein</topology>
    </subcellularLocation>
</comment>
<gene>
    <name evidence="8" type="ORF">DSM106044_05358</name>
</gene>
<feature type="transmembrane region" description="Helical" evidence="5">
    <location>
        <begin position="139"/>
        <end position="162"/>
    </location>
</feature>
<dbReference type="Pfam" id="PF06271">
    <property type="entry name" value="RDD"/>
    <property type="match status" value="1"/>
</dbReference>
<proteinExistence type="predicted"/>
<evidence type="ECO:0000256" key="4">
    <source>
        <dbReference type="ARBA" id="ARBA00023136"/>
    </source>
</evidence>
<accession>A0A4U8Q054</accession>
<feature type="transmembrane region" description="Helical" evidence="5">
    <location>
        <begin position="217"/>
        <end position="243"/>
    </location>
</feature>
<dbReference type="RefSeq" id="WP_070041962.1">
    <property type="nucleotide sequence ID" value="NZ_CABMJZ010000093.1"/>
</dbReference>
<dbReference type="EMBL" id="QGQD01000107">
    <property type="protein sequence ID" value="TLC97990.1"/>
    <property type="molecule type" value="Genomic_DNA"/>
</dbReference>
<feature type="transmembrane region" description="Helical" evidence="5">
    <location>
        <begin position="297"/>
        <end position="321"/>
    </location>
</feature>
<evidence type="ECO:0000256" key="5">
    <source>
        <dbReference type="SAM" id="Phobius"/>
    </source>
</evidence>